<accession>A0ABY6U8D9</accession>
<evidence type="ECO:0000256" key="1">
    <source>
        <dbReference type="SAM" id="MobiDB-lite"/>
    </source>
</evidence>
<protein>
    <recommendedName>
        <fullName evidence="4">EthD domain-containing protein</fullName>
    </recommendedName>
</protein>
<name>A0ABY6U8D9_BIOOC</name>
<evidence type="ECO:0000313" key="2">
    <source>
        <dbReference type="EMBL" id="VUC26162.1"/>
    </source>
</evidence>
<reference evidence="2 3" key="1">
    <citation type="submission" date="2019-06" db="EMBL/GenBank/DDBJ databases">
        <authorList>
            <person name="Broberg M."/>
        </authorList>
    </citation>
    <scope>NUCLEOTIDE SEQUENCE [LARGE SCALE GENOMIC DNA]</scope>
</reference>
<feature type="region of interest" description="Disordered" evidence="1">
    <location>
        <begin position="1"/>
        <end position="20"/>
    </location>
</feature>
<evidence type="ECO:0000313" key="3">
    <source>
        <dbReference type="Proteomes" id="UP000766486"/>
    </source>
</evidence>
<dbReference type="EMBL" id="CABFNS010000743">
    <property type="protein sequence ID" value="VUC26162.1"/>
    <property type="molecule type" value="Genomic_DNA"/>
</dbReference>
<organism evidence="2 3">
    <name type="scientific">Bionectria ochroleuca</name>
    <name type="common">Gliocladium roseum</name>
    <dbReference type="NCBI Taxonomy" id="29856"/>
    <lineage>
        <taxon>Eukaryota</taxon>
        <taxon>Fungi</taxon>
        <taxon>Dikarya</taxon>
        <taxon>Ascomycota</taxon>
        <taxon>Pezizomycotina</taxon>
        <taxon>Sordariomycetes</taxon>
        <taxon>Hypocreomycetidae</taxon>
        <taxon>Hypocreales</taxon>
        <taxon>Bionectriaceae</taxon>
        <taxon>Clonostachys</taxon>
    </lineage>
</organism>
<keyword evidence="3" id="KW-1185">Reference proteome</keyword>
<comment type="caution">
    <text evidence="2">The sequence shown here is derived from an EMBL/GenBank/DDBJ whole genome shotgun (WGS) entry which is preliminary data.</text>
</comment>
<evidence type="ECO:0008006" key="4">
    <source>
        <dbReference type="Google" id="ProtNLM"/>
    </source>
</evidence>
<proteinExistence type="predicted"/>
<dbReference type="Proteomes" id="UP000766486">
    <property type="component" value="Unassembled WGS sequence"/>
</dbReference>
<gene>
    <name evidence="2" type="ORF">CLO192961_LOCUS183060</name>
</gene>
<sequence>MSRKIEAGATSPPSGQKKPARVHIVYYSNSRSSLVKANPKLAEHLRKNFGEHLASWSFEDVTSPRGFAHDSIFPIKAIATSQAPTTSTSAKIIGDIEDLRRCLQAPSMNDFFSNHLLLPKAQILTADLDSTDVGESSSTLEVLARFGGCKPEEIIQRGDSSSYEAFIDVTNYSKDAGDQPNRLGWFESLSLDDDRGGYQRRALFQGTGWDYGPSGDEKFRCVVARLGETPSWMSDRVRMLIALMAYSKKT</sequence>